<feature type="chain" id="PRO_5034440020" description="Inactive metallocarboxypeptidase ECM14" evidence="18">
    <location>
        <begin position="21"/>
        <end position="592"/>
    </location>
</feature>
<dbReference type="PANTHER" id="PTHR11705">
    <property type="entry name" value="PROTEASE FAMILY M14 CARBOXYPEPTIDASE A,B"/>
    <property type="match status" value="1"/>
</dbReference>
<evidence type="ECO:0000256" key="8">
    <source>
        <dbReference type="ARBA" id="ARBA00022729"/>
    </source>
</evidence>
<dbReference type="SMART" id="SM00631">
    <property type="entry name" value="Zn_pept"/>
    <property type="match status" value="1"/>
</dbReference>
<evidence type="ECO:0000256" key="14">
    <source>
        <dbReference type="ARBA" id="ARBA00026187"/>
    </source>
</evidence>
<evidence type="ECO:0000256" key="5">
    <source>
        <dbReference type="ARBA" id="ARBA00022525"/>
    </source>
</evidence>
<feature type="signal peptide" evidence="18">
    <location>
        <begin position="1"/>
        <end position="20"/>
    </location>
</feature>
<evidence type="ECO:0000256" key="3">
    <source>
        <dbReference type="ARBA" id="ARBA00004613"/>
    </source>
</evidence>
<dbReference type="PROSITE" id="PS52035">
    <property type="entry name" value="PEPTIDASE_M14"/>
    <property type="match status" value="1"/>
</dbReference>
<evidence type="ECO:0000256" key="13">
    <source>
        <dbReference type="ARBA" id="ARBA00025210"/>
    </source>
</evidence>
<gene>
    <name evidence="20" type="ORF">GJ744_004944</name>
</gene>
<comment type="function">
    <text evidence="13">Inactive carboxypeptidase that may play a role in cell wall organization and biogenesis.</text>
</comment>
<dbReference type="GO" id="GO:0008270">
    <property type="term" value="F:zinc ion binding"/>
    <property type="evidence" value="ECO:0007669"/>
    <property type="project" value="InterPro"/>
</dbReference>
<dbReference type="FunFam" id="3.40.630.10:FF:000060">
    <property type="entry name" value="Putative metallocarboxypeptidase ecm14"/>
    <property type="match status" value="1"/>
</dbReference>
<evidence type="ECO:0000256" key="6">
    <source>
        <dbReference type="ARBA" id="ARBA00022554"/>
    </source>
</evidence>
<comment type="subcellular location">
    <subcellularLocation>
        <location evidence="3">Secreted</location>
    </subcellularLocation>
    <subcellularLocation>
        <location evidence="2">Vacuole</location>
    </subcellularLocation>
</comment>
<keyword evidence="6" id="KW-0926">Vacuole</keyword>
<dbReference type="AlphaFoldDB" id="A0A8H7A997"/>
<proteinExistence type="inferred from homology"/>
<evidence type="ECO:0000313" key="20">
    <source>
        <dbReference type="EMBL" id="KAF7502906.1"/>
    </source>
</evidence>
<dbReference type="Pfam" id="PF00246">
    <property type="entry name" value="Peptidase_M14"/>
    <property type="match status" value="1"/>
</dbReference>
<dbReference type="GO" id="GO:0004181">
    <property type="term" value="F:metallocarboxypeptidase activity"/>
    <property type="evidence" value="ECO:0007669"/>
    <property type="project" value="InterPro"/>
</dbReference>
<comment type="similarity">
    <text evidence="4 16">Belongs to the peptidase M14 family.</text>
</comment>
<dbReference type="GO" id="GO:0005576">
    <property type="term" value="C:extracellular region"/>
    <property type="evidence" value="ECO:0007669"/>
    <property type="project" value="UniProtKB-SubCell"/>
</dbReference>
<evidence type="ECO:0000259" key="19">
    <source>
        <dbReference type="PROSITE" id="PS52035"/>
    </source>
</evidence>
<sequence length="592" mass="67051">MAPLFRALLVSLSLCNCVLAVPTDPQDALHTLSYQASHTFHRSQRPPHPWTRLRDAIIHKIWGPAPATVNHSPYPARQSSTPSIPSTLRTRYGGDMVLRFRVKTAEEARALAEAADTLYLDIWEFADDWVDIRMAKDVVEPLLGLLPPSLHNAHSPLMPDLAQAIFESYPSTSIGQHASIPFNNHEGFTSSLNRESANDGKELFFKDYQPLSVIRPWMRLMASLFPTHVQMISVGVSYEGRDIPAFRIGVRQANDTISAQPRHTILITGGSHAREWISTAATSYLAYSLITRYGRFPVVTKLVDEFDWVLVPTLNPDGYEYTWDHDRLWRKNRQQTSIRFCPGVDLDRAFGYQWDGDSQRSNPCSESYAGDGPFEGFEAQQFATWAKYETEHNNIRFAAFLDLHSYSQKILYPYSYSCEQDPPTLENLEELAIGMAKAIRLTHSQAYGVTSACEGHTAAFHGTADEVWPRMELNGGSALDWFYHELKVKYAYQLKLRDTGSYGFLLPHSDILPTSQETFNAVLDLGKFLLSDKGIELAADADWSSEYIPPRPQGEQSQQDQVLYPPDSKEEVVEEKDSNSVLNAELRRRRRK</sequence>
<accession>A0A8H7A997</accession>
<dbReference type="GO" id="GO:0006508">
    <property type="term" value="P:proteolysis"/>
    <property type="evidence" value="ECO:0007669"/>
    <property type="project" value="InterPro"/>
</dbReference>
<feature type="region of interest" description="Disordered" evidence="17">
    <location>
        <begin position="546"/>
        <end position="592"/>
    </location>
</feature>
<comment type="cofactor">
    <cofactor evidence="1">
        <name>Zn(2+)</name>
        <dbReference type="ChEBI" id="CHEBI:29105"/>
    </cofactor>
</comment>
<comment type="caution">
    <text evidence="20">The sequence shown here is derived from an EMBL/GenBank/DDBJ whole genome shotgun (WGS) entry which is preliminary data.</text>
</comment>
<protein>
    <recommendedName>
        <fullName evidence="14">Inactive metallocarboxypeptidase ECM14</fullName>
    </recommendedName>
    <alternativeName>
        <fullName evidence="15">Inactive metallocarboxypeptidase ecm14</fullName>
    </alternativeName>
</protein>
<dbReference type="OrthoDB" id="3626597at2759"/>
<evidence type="ECO:0000256" key="10">
    <source>
        <dbReference type="ARBA" id="ARBA00023157"/>
    </source>
</evidence>
<name>A0A8H7A997_9EURO</name>
<evidence type="ECO:0000256" key="1">
    <source>
        <dbReference type="ARBA" id="ARBA00001947"/>
    </source>
</evidence>
<keyword evidence="9" id="KW-0862">Zinc</keyword>
<keyword evidence="7" id="KW-0479">Metal-binding</keyword>
<evidence type="ECO:0000256" key="17">
    <source>
        <dbReference type="SAM" id="MobiDB-lite"/>
    </source>
</evidence>
<evidence type="ECO:0000256" key="2">
    <source>
        <dbReference type="ARBA" id="ARBA00004116"/>
    </source>
</evidence>
<evidence type="ECO:0000256" key="15">
    <source>
        <dbReference type="ARBA" id="ARBA00026213"/>
    </source>
</evidence>
<keyword evidence="12" id="KW-0961">Cell wall biogenesis/degradation</keyword>
<feature type="compositionally biased region" description="Basic and acidic residues" evidence="17">
    <location>
        <begin position="567"/>
        <end position="578"/>
    </location>
</feature>
<keyword evidence="21" id="KW-1185">Reference proteome</keyword>
<evidence type="ECO:0000256" key="16">
    <source>
        <dbReference type="PROSITE-ProRule" id="PRU01379"/>
    </source>
</evidence>
<keyword evidence="11" id="KW-0325">Glycoprotein</keyword>
<dbReference type="Proteomes" id="UP000606974">
    <property type="component" value="Unassembled WGS sequence"/>
</dbReference>
<evidence type="ECO:0000256" key="18">
    <source>
        <dbReference type="SAM" id="SignalP"/>
    </source>
</evidence>
<dbReference type="CDD" id="cd03860">
    <property type="entry name" value="M14_CP_A-B_like"/>
    <property type="match status" value="1"/>
</dbReference>
<keyword evidence="8 18" id="KW-0732">Signal</keyword>
<dbReference type="GO" id="GO:0071555">
    <property type="term" value="P:cell wall organization"/>
    <property type="evidence" value="ECO:0007669"/>
    <property type="project" value="UniProtKB-KW"/>
</dbReference>
<dbReference type="PANTHER" id="PTHR11705:SF147">
    <property type="entry name" value="INACTIVE METALLOCARBOXYPEPTIDASE ECM14"/>
    <property type="match status" value="1"/>
</dbReference>
<reference evidence="20" key="1">
    <citation type="submission" date="2020-02" db="EMBL/GenBank/DDBJ databases">
        <authorList>
            <person name="Palmer J.M."/>
        </authorList>
    </citation>
    <scope>NUCLEOTIDE SEQUENCE</scope>
    <source>
        <strain evidence="20">EPUS1.4</strain>
        <tissue evidence="20">Thallus</tissue>
    </source>
</reference>
<keyword evidence="5" id="KW-0964">Secreted</keyword>
<feature type="domain" description="Peptidase M14" evidence="19">
    <location>
        <begin position="207"/>
        <end position="529"/>
    </location>
</feature>
<dbReference type="EMBL" id="JAACFV010000210">
    <property type="protein sequence ID" value="KAF7502906.1"/>
    <property type="molecule type" value="Genomic_DNA"/>
</dbReference>
<evidence type="ECO:0000256" key="11">
    <source>
        <dbReference type="ARBA" id="ARBA00023180"/>
    </source>
</evidence>
<keyword evidence="10" id="KW-1015">Disulfide bond</keyword>
<organism evidence="20 21">
    <name type="scientific">Endocarpon pusillum</name>
    <dbReference type="NCBI Taxonomy" id="364733"/>
    <lineage>
        <taxon>Eukaryota</taxon>
        <taxon>Fungi</taxon>
        <taxon>Dikarya</taxon>
        <taxon>Ascomycota</taxon>
        <taxon>Pezizomycotina</taxon>
        <taxon>Eurotiomycetes</taxon>
        <taxon>Chaetothyriomycetidae</taxon>
        <taxon>Verrucariales</taxon>
        <taxon>Verrucariaceae</taxon>
        <taxon>Endocarpon</taxon>
    </lineage>
</organism>
<dbReference type="GO" id="GO:0005773">
    <property type="term" value="C:vacuole"/>
    <property type="evidence" value="ECO:0007669"/>
    <property type="project" value="UniProtKB-SubCell"/>
</dbReference>
<dbReference type="Gene3D" id="3.40.630.10">
    <property type="entry name" value="Zn peptidases"/>
    <property type="match status" value="1"/>
</dbReference>
<evidence type="ECO:0000256" key="12">
    <source>
        <dbReference type="ARBA" id="ARBA00023316"/>
    </source>
</evidence>
<dbReference type="SUPFAM" id="SSF53187">
    <property type="entry name" value="Zn-dependent exopeptidases"/>
    <property type="match status" value="1"/>
</dbReference>
<evidence type="ECO:0000313" key="21">
    <source>
        <dbReference type="Proteomes" id="UP000606974"/>
    </source>
</evidence>
<comment type="caution">
    <text evidence="16">Lacks conserved residue(s) required for the propagation of feature annotation.</text>
</comment>
<dbReference type="InterPro" id="IPR000834">
    <property type="entry name" value="Peptidase_M14"/>
</dbReference>
<dbReference type="PRINTS" id="PR00765">
    <property type="entry name" value="CRBOXYPTASEA"/>
</dbReference>
<evidence type="ECO:0000256" key="9">
    <source>
        <dbReference type="ARBA" id="ARBA00022833"/>
    </source>
</evidence>
<evidence type="ECO:0000256" key="4">
    <source>
        <dbReference type="ARBA" id="ARBA00005988"/>
    </source>
</evidence>
<evidence type="ECO:0000256" key="7">
    <source>
        <dbReference type="ARBA" id="ARBA00022723"/>
    </source>
</evidence>